<dbReference type="EMBL" id="CM046109">
    <property type="protein sequence ID" value="KAI8441825.1"/>
    <property type="molecule type" value="Genomic_DNA"/>
</dbReference>
<name>A0ACC0KZR3_CHOFU</name>
<keyword evidence="2" id="KW-1185">Reference proteome</keyword>
<gene>
    <name evidence="1" type="ORF">MSG28_005511</name>
</gene>
<sequence length="188" mass="20290">MKWPLGRIVDTHPGADGIVRVVTVRTACEVRVNSDSGGAEDFEPTVPVTDALRSCPAADEEFSGYANEVGEAFRPVVPARVVAYSYAIAFGYVFADTADKSTKMIRQDGRPRSVAIATGDAILWQTFASVIIPGYTINRISAFTGRGVKKFGRVLPSFVGKGITVAVALCCIPIIVSPIDHMLYRYVM</sequence>
<organism evidence="1 2">
    <name type="scientific">Choristoneura fumiferana</name>
    <name type="common">Spruce budworm moth</name>
    <name type="synonym">Archips fumiferana</name>
    <dbReference type="NCBI Taxonomy" id="7141"/>
    <lineage>
        <taxon>Eukaryota</taxon>
        <taxon>Metazoa</taxon>
        <taxon>Ecdysozoa</taxon>
        <taxon>Arthropoda</taxon>
        <taxon>Hexapoda</taxon>
        <taxon>Insecta</taxon>
        <taxon>Pterygota</taxon>
        <taxon>Neoptera</taxon>
        <taxon>Endopterygota</taxon>
        <taxon>Lepidoptera</taxon>
        <taxon>Glossata</taxon>
        <taxon>Ditrysia</taxon>
        <taxon>Tortricoidea</taxon>
        <taxon>Tortricidae</taxon>
        <taxon>Tortricinae</taxon>
        <taxon>Choristoneura</taxon>
    </lineage>
</organism>
<evidence type="ECO:0000313" key="2">
    <source>
        <dbReference type="Proteomes" id="UP001064048"/>
    </source>
</evidence>
<accession>A0ACC0KZR3</accession>
<dbReference type="Proteomes" id="UP001064048">
    <property type="component" value="Chromosome 9"/>
</dbReference>
<comment type="caution">
    <text evidence="1">The sequence shown here is derived from an EMBL/GenBank/DDBJ whole genome shotgun (WGS) entry which is preliminary data.</text>
</comment>
<evidence type="ECO:0000313" key="1">
    <source>
        <dbReference type="EMBL" id="KAI8441825.1"/>
    </source>
</evidence>
<proteinExistence type="predicted"/>
<protein>
    <submittedName>
        <fullName evidence="1">Uncharacterized protein</fullName>
    </submittedName>
</protein>
<reference evidence="1 2" key="1">
    <citation type="journal article" date="2022" name="Genome Biol. Evol.">
        <title>The Spruce Budworm Genome: Reconstructing the Evolutionary History of Antifreeze Proteins.</title>
        <authorList>
            <person name="Beliveau C."/>
            <person name="Gagne P."/>
            <person name="Picq S."/>
            <person name="Vernygora O."/>
            <person name="Keeling C.I."/>
            <person name="Pinkney K."/>
            <person name="Doucet D."/>
            <person name="Wen F."/>
            <person name="Johnston J.S."/>
            <person name="Maaroufi H."/>
            <person name="Boyle B."/>
            <person name="Laroche J."/>
            <person name="Dewar K."/>
            <person name="Juretic N."/>
            <person name="Blackburn G."/>
            <person name="Nisole A."/>
            <person name="Brunet B."/>
            <person name="Brandao M."/>
            <person name="Lumley L."/>
            <person name="Duan J."/>
            <person name="Quan G."/>
            <person name="Lucarotti C.J."/>
            <person name="Roe A.D."/>
            <person name="Sperling F.A.H."/>
            <person name="Levesque R.C."/>
            <person name="Cusson M."/>
        </authorList>
    </citation>
    <scope>NUCLEOTIDE SEQUENCE [LARGE SCALE GENOMIC DNA]</scope>
    <source>
        <strain evidence="1">Glfc:IPQL:Cfum</strain>
    </source>
</reference>